<keyword evidence="1" id="KW-0472">Membrane</keyword>
<dbReference type="Proteomes" id="UP000323917">
    <property type="component" value="Chromosome"/>
</dbReference>
<feature type="transmembrane region" description="Helical" evidence="1">
    <location>
        <begin position="183"/>
        <end position="200"/>
    </location>
</feature>
<evidence type="ECO:0000256" key="1">
    <source>
        <dbReference type="SAM" id="Phobius"/>
    </source>
</evidence>
<keyword evidence="1" id="KW-1133">Transmembrane helix</keyword>
<evidence type="ECO:0000313" key="3">
    <source>
        <dbReference type="Proteomes" id="UP000323917"/>
    </source>
</evidence>
<evidence type="ECO:0000313" key="2">
    <source>
        <dbReference type="EMBL" id="QEG36171.1"/>
    </source>
</evidence>
<dbReference type="EMBL" id="CP042913">
    <property type="protein sequence ID" value="QEG36171.1"/>
    <property type="molecule type" value="Genomic_DNA"/>
</dbReference>
<feature type="transmembrane region" description="Helical" evidence="1">
    <location>
        <begin position="206"/>
        <end position="224"/>
    </location>
</feature>
<accession>A0A5B9QPW4</accession>
<protein>
    <submittedName>
        <fullName evidence="2">Uncharacterized protein</fullName>
    </submittedName>
</protein>
<keyword evidence="3" id="KW-1185">Reference proteome</keyword>
<feature type="transmembrane region" description="Helical" evidence="1">
    <location>
        <begin position="54"/>
        <end position="73"/>
    </location>
</feature>
<feature type="transmembrane region" description="Helical" evidence="1">
    <location>
        <begin position="27"/>
        <end position="48"/>
    </location>
</feature>
<keyword evidence="1" id="KW-0812">Transmembrane</keyword>
<sequence>MSIGKSPQTRTQSRTSRVVDCESSISAALMQTVDLGLGTIIFVAPYMYGGRNPLGRLVIVALCVLTTLAWFARQLLSGNVPWTSFPAWIVPLAAMLVVVLQLVPFPAEWLSTLSTRTCKLLTWVMVASQPQKQQPSLGHSNSHQSKRRWQSHQIASSFFAWLLAAAIVPVACTILAFLSRGGLLAMATVLGVATTIYARAGLLNFHHWTVGGTLMVLAMAALSLSGKYAEVSNRLDDFATQDIRDALGKSLLAIQQFPAAEPHLQWCNQHLPNHSAVRRDLKTPLAADCCNWPAPLQL</sequence>
<feature type="transmembrane region" description="Helical" evidence="1">
    <location>
        <begin position="158"/>
        <end position="178"/>
    </location>
</feature>
<gene>
    <name evidence="2" type="ORF">Pr1d_34800</name>
</gene>
<dbReference type="KEGG" id="bgok:Pr1d_34800"/>
<proteinExistence type="predicted"/>
<feature type="transmembrane region" description="Helical" evidence="1">
    <location>
        <begin position="85"/>
        <end position="103"/>
    </location>
</feature>
<name>A0A5B9QPW4_9BACT</name>
<reference evidence="2 3" key="1">
    <citation type="submission" date="2019-08" db="EMBL/GenBank/DDBJ databases">
        <title>Deep-cultivation of Planctomycetes and their phenomic and genomic characterization uncovers novel biology.</title>
        <authorList>
            <person name="Wiegand S."/>
            <person name="Jogler M."/>
            <person name="Boedeker C."/>
            <person name="Pinto D."/>
            <person name="Vollmers J."/>
            <person name="Rivas-Marin E."/>
            <person name="Kohn T."/>
            <person name="Peeters S.H."/>
            <person name="Heuer A."/>
            <person name="Rast P."/>
            <person name="Oberbeckmann S."/>
            <person name="Bunk B."/>
            <person name="Jeske O."/>
            <person name="Meyerdierks A."/>
            <person name="Storesund J.E."/>
            <person name="Kallscheuer N."/>
            <person name="Luecker S."/>
            <person name="Lage O.M."/>
            <person name="Pohl T."/>
            <person name="Merkel B.J."/>
            <person name="Hornburger P."/>
            <person name="Mueller R.-W."/>
            <person name="Bruemmer F."/>
            <person name="Labrenz M."/>
            <person name="Spormann A.M."/>
            <person name="Op den Camp H."/>
            <person name="Overmann J."/>
            <person name="Amann R."/>
            <person name="Jetten M.S.M."/>
            <person name="Mascher T."/>
            <person name="Medema M.H."/>
            <person name="Devos D.P."/>
            <person name="Kaster A.-K."/>
            <person name="Ovreas L."/>
            <person name="Rohde M."/>
            <person name="Galperin M.Y."/>
            <person name="Jogler C."/>
        </authorList>
    </citation>
    <scope>NUCLEOTIDE SEQUENCE [LARGE SCALE GENOMIC DNA]</scope>
    <source>
        <strain evidence="2 3">Pr1d</strain>
    </source>
</reference>
<organism evidence="2 3">
    <name type="scientific">Bythopirellula goksoeyrii</name>
    <dbReference type="NCBI Taxonomy" id="1400387"/>
    <lineage>
        <taxon>Bacteria</taxon>
        <taxon>Pseudomonadati</taxon>
        <taxon>Planctomycetota</taxon>
        <taxon>Planctomycetia</taxon>
        <taxon>Pirellulales</taxon>
        <taxon>Lacipirellulaceae</taxon>
        <taxon>Bythopirellula</taxon>
    </lineage>
</organism>
<dbReference type="AlphaFoldDB" id="A0A5B9QPW4"/>